<dbReference type="PANTHER" id="PTHR24373">
    <property type="entry name" value="SLIT RELATED LEUCINE-RICH REPEAT NEURONAL PROTEIN"/>
    <property type="match status" value="1"/>
</dbReference>
<evidence type="ECO:0000256" key="1">
    <source>
        <dbReference type="ARBA" id="ARBA00022614"/>
    </source>
</evidence>
<keyword evidence="1" id="KW-0433">Leucine-rich repeat</keyword>
<dbReference type="GeneID" id="116306563"/>
<dbReference type="SMART" id="SM00369">
    <property type="entry name" value="LRR_TYP"/>
    <property type="match status" value="8"/>
</dbReference>
<dbReference type="GO" id="GO:0005615">
    <property type="term" value="C:extracellular space"/>
    <property type="evidence" value="ECO:0007669"/>
    <property type="project" value="TreeGrafter"/>
</dbReference>
<keyword evidence="2 4" id="KW-0732">Signal</keyword>
<dbReference type="GO" id="GO:0031012">
    <property type="term" value="C:extracellular matrix"/>
    <property type="evidence" value="ECO:0007669"/>
    <property type="project" value="TreeGrafter"/>
</dbReference>
<gene>
    <name evidence="6" type="primary">LOC116306563</name>
</gene>
<dbReference type="SUPFAM" id="SSF52058">
    <property type="entry name" value="L domain-like"/>
    <property type="match status" value="1"/>
</dbReference>
<evidence type="ECO:0000256" key="4">
    <source>
        <dbReference type="SAM" id="SignalP"/>
    </source>
</evidence>
<dbReference type="OrthoDB" id="5989349at2759"/>
<evidence type="ECO:0000256" key="2">
    <source>
        <dbReference type="ARBA" id="ARBA00022729"/>
    </source>
</evidence>
<dbReference type="PROSITE" id="PS51450">
    <property type="entry name" value="LRR"/>
    <property type="match status" value="3"/>
</dbReference>
<dbReference type="KEGG" id="aten:116306563"/>
<proteinExistence type="predicted"/>
<feature type="chain" id="PRO_5027552512" evidence="4">
    <location>
        <begin position="24"/>
        <end position="382"/>
    </location>
</feature>
<dbReference type="PANTHER" id="PTHR24373:SF370">
    <property type="entry name" value="FISH-LIPS, ISOFORM E"/>
    <property type="match status" value="1"/>
</dbReference>
<dbReference type="Proteomes" id="UP000515163">
    <property type="component" value="Unplaced"/>
</dbReference>
<dbReference type="RefSeq" id="XP_031572499.1">
    <property type="nucleotide sequence ID" value="XM_031716639.1"/>
</dbReference>
<sequence>MTTVQHMLFVLLLQFACLESFDAKQSIRSMKHTNGSHPCPQPTVGNCSCEWTGPYVKVTCVGLDTVPEKVPESALYITFFNGTIKEIPQNFFLSFKNLITLNLKENKISNKFKLPKSLFNLFLDNNCLNASTIFGMFDGLTRLRALHLSWNPLGEKLVPGTFSSVKNVIELTLANCLLEDVGENMFLGLTNLRTLKIFGNKIRTLKRGAFRGISCPKGETSLTLKLVDNLISHIEDGAFEGVHGLFRLSLDGNQLSSFPNLTGFPKFSDLTLSQNNIVDASSLTHSGIKQLENLLLNNNQISVIPEDLFKHIIIRTLDLSSNRIKEIPPRFLENPKTPQIINNLYLYDNEIEFVHSESFAGLPNLKTLPPPITNIKALMRIL</sequence>
<accession>A0A6P8IZ84</accession>
<evidence type="ECO:0000313" key="5">
    <source>
        <dbReference type="Proteomes" id="UP000515163"/>
    </source>
</evidence>
<dbReference type="InterPro" id="IPR001611">
    <property type="entry name" value="Leu-rich_rpt"/>
</dbReference>
<keyword evidence="5" id="KW-1185">Reference proteome</keyword>
<protein>
    <submittedName>
        <fullName evidence="6">Leucine-rich repeat-containing G-protein coupled receptor 5-like</fullName>
    </submittedName>
</protein>
<evidence type="ECO:0000313" key="6">
    <source>
        <dbReference type="RefSeq" id="XP_031572499.1"/>
    </source>
</evidence>
<dbReference type="FunCoup" id="A0A6P8IZ84">
    <property type="interactions" value="164"/>
</dbReference>
<dbReference type="Gene3D" id="3.80.10.10">
    <property type="entry name" value="Ribonuclease Inhibitor"/>
    <property type="match status" value="3"/>
</dbReference>
<dbReference type="InParanoid" id="A0A6P8IZ84"/>
<reference evidence="6" key="1">
    <citation type="submission" date="2025-08" db="UniProtKB">
        <authorList>
            <consortium name="RefSeq"/>
        </authorList>
    </citation>
    <scope>IDENTIFICATION</scope>
    <source>
        <tissue evidence="6">Tentacle</tissue>
    </source>
</reference>
<evidence type="ECO:0000256" key="3">
    <source>
        <dbReference type="ARBA" id="ARBA00022737"/>
    </source>
</evidence>
<keyword evidence="3" id="KW-0677">Repeat</keyword>
<name>A0A6P8IZ84_ACTTE</name>
<feature type="signal peptide" evidence="4">
    <location>
        <begin position="1"/>
        <end position="23"/>
    </location>
</feature>
<organism evidence="5 6">
    <name type="scientific">Actinia tenebrosa</name>
    <name type="common">Australian red waratah sea anemone</name>
    <dbReference type="NCBI Taxonomy" id="6105"/>
    <lineage>
        <taxon>Eukaryota</taxon>
        <taxon>Metazoa</taxon>
        <taxon>Cnidaria</taxon>
        <taxon>Anthozoa</taxon>
        <taxon>Hexacorallia</taxon>
        <taxon>Actiniaria</taxon>
        <taxon>Actiniidae</taxon>
        <taxon>Actinia</taxon>
    </lineage>
</organism>
<dbReference type="InterPro" id="IPR003591">
    <property type="entry name" value="Leu-rich_rpt_typical-subtyp"/>
</dbReference>
<dbReference type="InterPro" id="IPR032675">
    <property type="entry name" value="LRR_dom_sf"/>
</dbReference>
<dbReference type="AlphaFoldDB" id="A0A6P8IZ84"/>
<dbReference type="Pfam" id="PF13855">
    <property type="entry name" value="LRR_8"/>
    <property type="match status" value="3"/>
</dbReference>
<dbReference type="InterPro" id="IPR050328">
    <property type="entry name" value="Dev_Immune_Receptor"/>
</dbReference>